<feature type="compositionally biased region" description="Low complexity" evidence="6">
    <location>
        <begin position="48"/>
        <end position="59"/>
    </location>
</feature>
<keyword evidence="5" id="KW-0968">Cytoplasmic vesicle</keyword>
<dbReference type="GO" id="GO:0005770">
    <property type="term" value="C:late endosome"/>
    <property type="evidence" value="ECO:0007669"/>
    <property type="project" value="UniProtKB-SubCell"/>
</dbReference>
<keyword evidence="4" id="KW-0967">Endosome</keyword>
<dbReference type="AlphaFoldDB" id="A0A6A7G276"/>
<comment type="subcellular location">
    <subcellularLocation>
        <location evidence="2">Cytoplasmic vesicle</location>
    </subcellularLocation>
    <subcellularLocation>
        <location evidence="1">Early endosome</location>
    </subcellularLocation>
    <subcellularLocation>
        <location evidence="3">Late endosome</location>
    </subcellularLocation>
</comment>
<evidence type="ECO:0000256" key="5">
    <source>
        <dbReference type="ARBA" id="ARBA00023329"/>
    </source>
</evidence>
<proteinExistence type="evidence at transcript level"/>
<dbReference type="InterPro" id="IPR040057">
    <property type="entry name" value="Spe-39"/>
</dbReference>
<protein>
    <submittedName>
        <fullName evidence="7">Spermatogenesis-defective protein 39 homolog</fullName>
    </submittedName>
</protein>
<evidence type="ECO:0000313" key="7">
    <source>
        <dbReference type="EMBL" id="LAC24850.1"/>
    </source>
</evidence>
<evidence type="ECO:0000256" key="2">
    <source>
        <dbReference type="ARBA" id="ARBA00004541"/>
    </source>
</evidence>
<sequence>MASTGRDLEDYWGETKTTPAALDNFFDEDSTINWTGSCGALQQKRNKSSSVTSTSVTDSKCSAQQVTSSNSSSSSILDNITTDEQHYQQQHNDSKGSSLGRSLGSLGEKLNEWRPPGVKKWSSPSGGGGVERCSNCNRLEREVAQLSSRLKASFSRQHISLPPSSTVRAITLGEAYSLHCYTSLSDKRELVQAALRSADSSALVAVLVYCKQTLSKQLFIQELEKEPVAAQSFLCYLKQRRQLTEAVELLLALGRKEEAALLKYRQCLQTTDHVKRLSNLTQLLSQQLADPALSHYHRLVSDQLDLLKRQRMIDEQDTAAIGKNNNNVLQEFPRASTVYDMPLLTTLYYCSMYHWGAGGAGDVNNTLIRPDGAQDAVSSQ</sequence>
<name>A0A6A7G276_9CRUS</name>
<dbReference type="EMBL" id="IACT01005704">
    <property type="protein sequence ID" value="LAC24850.1"/>
    <property type="molecule type" value="mRNA"/>
</dbReference>
<dbReference type="GO" id="GO:0005769">
    <property type="term" value="C:early endosome"/>
    <property type="evidence" value="ECO:0007669"/>
    <property type="project" value="UniProtKB-SubCell"/>
</dbReference>
<reference evidence="7" key="1">
    <citation type="submission" date="2017-11" db="EMBL/GenBank/DDBJ databases">
        <title>The sensing device of the deep-sea amphipod.</title>
        <authorList>
            <person name="Kobayashi H."/>
            <person name="Nagahama T."/>
            <person name="Arai W."/>
            <person name="Sasagawa Y."/>
            <person name="Umeda M."/>
            <person name="Hayashi T."/>
            <person name="Nikaido I."/>
            <person name="Watanabe H."/>
            <person name="Oguri K."/>
            <person name="Kitazato H."/>
            <person name="Fujioka K."/>
            <person name="Kido Y."/>
            <person name="Takami H."/>
        </authorList>
    </citation>
    <scope>NUCLEOTIDE SEQUENCE</scope>
    <source>
        <tissue evidence="7">Whole body</tissue>
    </source>
</reference>
<evidence type="ECO:0000256" key="4">
    <source>
        <dbReference type="ARBA" id="ARBA00022753"/>
    </source>
</evidence>
<dbReference type="PANTHER" id="PTHR13364">
    <property type="entry name" value="DEFECTIVE SPERMATOGENESIS PROTEIN 39"/>
    <property type="match status" value="1"/>
</dbReference>
<evidence type="ECO:0000256" key="6">
    <source>
        <dbReference type="SAM" id="MobiDB-lite"/>
    </source>
</evidence>
<evidence type="ECO:0000256" key="3">
    <source>
        <dbReference type="ARBA" id="ARBA00004603"/>
    </source>
</evidence>
<feature type="compositionally biased region" description="Low complexity" evidence="6">
    <location>
        <begin position="95"/>
        <end position="108"/>
    </location>
</feature>
<dbReference type="GO" id="GO:0006886">
    <property type="term" value="P:intracellular protein transport"/>
    <property type="evidence" value="ECO:0007669"/>
    <property type="project" value="TreeGrafter"/>
</dbReference>
<evidence type="ECO:0000256" key="1">
    <source>
        <dbReference type="ARBA" id="ARBA00004412"/>
    </source>
</evidence>
<feature type="compositionally biased region" description="Polar residues" evidence="6">
    <location>
        <begin position="76"/>
        <end position="91"/>
    </location>
</feature>
<organism evidence="7">
    <name type="scientific">Hirondellea gigas</name>
    <dbReference type="NCBI Taxonomy" id="1518452"/>
    <lineage>
        <taxon>Eukaryota</taxon>
        <taxon>Metazoa</taxon>
        <taxon>Ecdysozoa</taxon>
        <taxon>Arthropoda</taxon>
        <taxon>Crustacea</taxon>
        <taxon>Multicrustacea</taxon>
        <taxon>Malacostraca</taxon>
        <taxon>Eumalacostraca</taxon>
        <taxon>Peracarida</taxon>
        <taxon>Amphipoda</taxon>
        <taxon>Amphilochidea</taxon>
        <taxon>Lysianassida</taxon>
        <taxon>Lysianassidira</taxon>
        <taxon>Lysianassoidea</taxon>
        <taxon>Lysianassidae</taxon>
        <taxon>Hirondellea</taxon>
    </lineage>
</organism>
<dbReference type="PANTHER" id="PTHR13364:SF6">
    <property type="entry name" value="SPERMATOGENESIS-DEFECTIVE PROTEIN 39 HOMOLOG"/>
    <property type="match status" value="1"/>
</dbReference>
<feature type="region of interest" description="Disordered" evidence="6">
    <location>
        <begin position="43"/>
        <end position="130"/>
    </location>
</feature>
<accession>A0A6A7G276</accession>
<dbReference type="GO" id="GO:0007034">
    <property type="term" value="P:vacuolar transport"/>
    <property type="evidence" value="ECO:0007669"/>
    <property type="project" value="TreeGrafter"/>
</dbReference>